<dbReference type="VEuPathDB" id="FungiDB:CDV56_109262"/>
<protein>
    <recommendedName>
        <fullName evidence="4">AB hydrolase-1 domain-containing protein</fullName>
    </recommendedName>
</protein>
<comment type="similarity">
    <text evidence="2">Belongs to the AB hydrolase superfamily. Epoxide hydrolase family.</text>
</comment>
<dbReference type="RefSeq" id="XP_026617351.1">
    <property type="nucleotide sequence ID" value="XM_026762881.1"/>
</dbReference>
<sequence>MASLPLPPHVSSRSVSTSALNFHILEAGYSPDHNRPLILLLHGFPELAFSWRKILPRLAEAGYYAVAPDQRGFGRTTGWDTRSYDEVDLSTFSLTSLVRDMVILVHALGYRSVRCVVGHDCGAVSAAMCALIRPDFFESVVLLSHPFNGTPSLPFNTANNRDHDHDHDHGTPGSGGMESAASNHIHAELAQRDRKHYKWYYSTASANDEMSLLPGRLREFLRGYFHLKSGSCARNHPRPLNWTADELLQLPFYYIMPLDATMPEAIALDMANEPEKAQQLSQTWLPDADLDVYVAEYGRTGFQGGLNWYRVRTAANGWFTRDFDAFAGKKIEVPCAFVSGKMDWGIYQEPGALEKMVNGEVCSDFRFLRLIDGVGHWAPQESPDEVAGAILDLVRSLK</sequence>
<keyword evidence="1" id="KW-0378">Hydrolase</keyword>
<dbReference type="EMBL" id="NKHU02000026">
    <property type="protein sequence ID" value="RHZ63926.1"/>
    <property type="molecule type" value="Genomic_DNA"/>
</dbReference>
<proteinExistence type="inferred from homology"/>
<dbReference type="Gene3D" id="3.40.50.1820">
    <property type="entry name" value="alpha/beta hydrolase"/>
    <property type="match status" value="1"/>
</dbReference>
<reference evidence="5" key="1">
    <citation type="submission" date="2018-08" db="EMBL/GenBank/DDBJ databases">
        <title>Draft genome sequence of azole-resistant Aspergillus thermomutatus (Neosartorya pseudofischeri) strain HMR AF 39, isolated from a human nasal aspirate.</title>
        <authorList>
            <person name="Parent-Michaud M."/>
            <person name="Dufresne P.J."/>
            <person name="Fournier E."/>
            <person name="Martineau C."/>
            <person name="Moreira S."/>
            <person name="Perkins V."/>
            <person name="De Repentigny L."/>
            <person name="Dufresne S.F."/>
        </authorList>
    </citation>
    <scope>NUCLEOTIDE SEQUENCE [LARGE SCALE GENOMIC DNA]</scope>
    <source>
        <strain evidence="5">HMR AF 39</strain>
    </source>
</reference>
<evidence type="ECO:0000313" key="5">
    <source>
        <dbReference type="EMBL" id="RHZ63926.1"/>
    </source>
</evidence>
<dbReference type="OrthoDB" id="408373at2759"/>
<dbReference type="GO" id="GO:0016787">
    <property type="term" value="F:hydrolase activity"/>
    <property type="evidence" value="ECO:0007669"/>
    <property type="project" value="UniProtKB-KW"/>
</dbReference>
<feature type="domain" description="AB hydrolase-1" evidence="4">
    <location>
        <begin position="36"/>
        <end position="148"/>
    </location>
</feature>
<evidence type="ECO:0000313" key="6">
    <source>
        <dbReference type="Proteomes" id="UP000215305"/>
    </source>
</evidence>
<dbReference type="GeneID" id="38131236"/>
<dbReference type="InterPro" id="IPR000073">
    <property type="entry name" value="AB_hydrolase_1"/>
</dbReference>
<feature type="region of interest" description="Disordered" evidence="3">
    <location>
        <begin position="154"/>
        <end position="180"/>
    </location>
</feature>
<dbReference type="SUPFAM" id="SSF53474">
    <property type="entry name" value="alpha/beta-Hydrolases"/>
    <property type="match status" value="1"/>
</dbReference>
<dbReference type="AlphaFoldDB" id="A0A397HQQ6"/>
<dbReference type="PANTHER" id="PTHR43329">
    <property type="entry name" value="EPOXIDE HYDROLASE"/>
    <property type="match status" value="1"/>
</dbReference>
<dbReference type="InterPro" id="IPR000639">
    <property type="entry name" value="Epox_hydrolase-like"/>
</dbReference>
<organism evidence="5 6">
    <name type="scientific">Aspergillus thermomutatus</name>
    <name type="common">Neosartorya pseudofischeri</name>
    <dbReference type="NCBI Taxonomy" id="41047"/>
    <lineage>
        <taxon>Eukaryota</taxon>
        <taxon>Fungi</taxon>
        <taxon>Dikarya</taxon>
        <taxon>Ascomycota</taxon>
        <taxon>Pezizomycotina</taxon>
        <taxon>Eurotiomycetes</taxon>
        <taxon>Eurotiomycetidae</taxon>
        <taxon>Eurotiales</taxon>
        <taxon>Aspergillaceae</taxon>
        <taxon>Aspergillus</taxon>
        <taxon>Aspergillus subgen. Fumigati</taxon>
    </lineage>
</organism>
<accession>A0A397HQQ6</accession>
<dbReference type="STRING" id="41047.A0A397HQQ6"/>
<feature type="compositionally biased region" description="Basic and acidic residues" evidence="3">
    <location>
        <begin position="160"/>
        <end position="170"/>
    </location>
</feature>
<dbReference type="Pfam" id="PF00561">
    <property type="entry name" value="Abhydrolase_1"/>
    <property type="match status" value="1"/>
</dbReference>
<keyword evidence="6" id="KW-1185">Reference proteome</keyword>
<dbReference type="InterPro" id="IPR029058">
    <property type="entry name" value="AB_hydrolase_fold"/>
</dbReference>
<evidence type="ECO:0000259" key="4">
    <source>
        <dbReference type="Pfam" id="PF00561"/>
    </source>
</evidence>
<evidence type="ECO:0000256" key="2">
    <source>
        <dbReference type="ARBA" id="ARBA00038334"/>
    </source>
</evidence>
<gene>
    <name evidence="5" type="ORF">CDV56_109262</name>
</gene>
<dbReference type="Proteomes" id="UP000215305">
    <property type="component" value="Unassembled WGS sequence"/>
</dbReference>
<comment type="caution">
    <text evidence="5">The sequence shown here is derived from an EMBL/GenBank/DDBJ whole genome shotgun (WGS) entry which is preliminary data.</text>
</comment>
<dbReference type="PRINTS" id="PR00412">
    <property type="entry name" value="EPOXHYDRLASE"/>
</dbReference>
<evidence type="ECO:0000256" key="1">
    <source>
        <dbReference type="ARBA" id="ARBA00022801"/>
    </source>
</evidence>
<evidence type="ECO:0000256" key="3">
    <source>
        <dbReference type="SAM" id="MobiDB-lite"/>
    </source>
</evidence>
<name>A0A397HQQ6_ASPTH</name>